<organism evidence="2">
    <name type="scientific">bioreactor metagenome</name>
    <dbReference type="NCBI Taxonomy" id="1076179"/>
    <lineage>
        <taxon>unclassified sequences</taxon>
        <taxon>metagenomes</taxon>
        <taxon>ecological metagenomes</taxon>
    </lineage>
</organism>
<gene>
    <name evidence="2" type="ORF">SDC9_97957</name>
</gene>
<dbReference type="InterPro" id="IPR040713">
    <property type="entry name" value="DUF5611"/>
</dbReference>
<accession>A0A645ADG8</accession>
<protein>
    <recommendedName>
        <fullName evidence="1">DUF5611 domain-containing protein</fullName>
    </recommendedName>
</protein>
<feature type="domain" description="DUF5611" evidence="1">
    <location>
        <begin position="1"/>
        <end position="100"/>
    </location>
</feature>
<evidence type="ECO:0000313" key="2">
    <source>
        <dbReference type="EMBL" id="MPM51210.1"/>
    </source>
</evidence>
<dbReference type="AlphaFoldDB" id="A0A645ADG8"/>
<evidence type="ECO:0000259" key="1">
    <source>
        <dbReference type="Pfam" id="PF18446"/>
    </source>
</evidence>
<dbReference type="EMBL" id="VSSQ01013308">
    <property type="protein sequence ID" value="MPM51210.1"/>
    <property type="molecule type" value="Genomic_DNA"/>
</dbReference>
<sequence length="107" mass="12139">MVEYDIKKGWHSKIEGDKLREMMERIFGNARTEGNMVVSEYGILSRIEAEILSKTSMHVATESAKDGLTDEAILDAKRKLNVFVEEATGFDVKARKKRAQDKAKKGY</sequence>
<name>A0A645ADG8_9ZZZZ</name>
<proteinExistence type="predicted"/>
<dbReference type="Pfam" id="PF18446">
    <property type="entry name" value="DUF5611"/>
    <property type="match status" value="1"/>
</dbReference>
<comment type="caution">
    <text evidence="2">The sequence shown here is derived from an EMBL/GenBank/DDBJ whole genome shotgun (WGS) entry which is preliminary data.</text>
</comment>
<reference evidence="2" key="1">
    <citation type="submission" date="2019-08" db="EMBL/GenBank/DDBJ databases">
        <authorList>
            <person name="Kucharzyk K."/>
            <person name="Murdoch R.W."/>
            <person name="Higgins S."/>
            <person name="Loffler F."/>
        </authorList>
    </citation>
    <scope>NUCLEOTIDE SEQUENCE</scope>
</reference>
<dbReference type="Gene3D" id="3.30.310.190">
    <property type="match status" value="1"/>
</dbReference>